<evidence type="ECO:0000256" key="1">
    <source>
        <dbReference type="SAM" id="SignalP"/>
    </source>
</evidence>
<name>A0A5S3PJE4_9RHOB</name>
<feature type="signal peptide" evidence="1">
    <location>
        <begin position="1"/>
        <end position="20"/>
    </location>
</feature>
<reference evidence="2 3" key="1">
    <citation type="submission" date="2019-05" db="EMBL/GenBank/DDBJ databases">
        <title>Sulfitobacter sabulilitoris sp. nov., isolated from a marine sand.</title>
        <authorList>
            <person name="Yoon J.-H."/>
        </authorList>
    </citation>
    <scope>NUCLEOTIDE SEQUENCE [LARGE SCALE GENOMIC DNA]</scope>
    <source>
        <strain evidence="2 3">HSMS-29</strain>
    </source>
</reference>
<evidence type="ECO:0000313" key="2">
    <source>
        <dbReference type="EMBL" id="TMM54431.1"/>
    </source>
</evidence>
<dbReference type="Proteomes" id="UP000309550">
    <property type="component" value="Unassembled WGS sequence"/>
</dbReference>
<organism evidence="2 3">
    <name type="scientific">Sulfitobacter sabulilitoris</name>
    <dbReference type="NCBI Taxonomy" id="2562655"/>
    <lineage>
        <taxon>Bacteria</taxon>
        <taxon>Pseudomonadati</taxon>
        <taxon>Pseudomonadota</taxon>
        <taxon>Alphaproteobacteria</taxon>
        <taxon>Rhodobacterales</taxon>
        <taxon>Roseobacteraceae</taxon>
        <taxon>Sulfitobacter</taxon>
    </lineage>
</organism>
<gene>
    <name evidence="2" type="ORF">FDT80_02220</name>
</gene>
<dbReference type="Pfam" id="PF20569">
    <property type="entry name" value="DUF6778"/>
    <property type="match status" value="1"/>
</dbReference>
<accession>A0A5S3PJE4</accession>
<dbReference type="RefSeq" id="WP_138660603.1">
    <property type="nucleotide sequence ID" value="NZ_VANS01000001.1"/>
</dbReference>
<dbReference type="PROSITE" id="PS51257">
    <property type="entry name" value="PROKAR_LIPOPROTEIN"/>
    <property type="match status" value="1"/>
</dbReference>
<evidence type="ECO:0008006" key="4">
    <source>
        <dbReference type="Google" id="ProtNLM"/>
    </source>
</evidence>
<sequence length="218" mass="23369">MTILKALAALGFAAIVSACSAPVDTASRAAPFVTGAATPGDATQASQLPDLRVEKITVSVPRSLKVSEANRYYPSGDIVWREDPMGDRHMQVKAIFETAMQRGTAALEGSTPVTLHVDVMRFHALTEKTRYTVGGIHSLTFAMTLRDARTGAVLVDHKVVKADLQGFGGQMAIDAMARGQTQKVRITGHLANVIRSELQDPGGYRNAKLGLIQTLNKI</sequence>
<feature type="chain" id="PRO_5024310618" description="DUF3313 domain-containing protein" evidence="1">
    <location>
        <begin position="21"/>
        <end position="218"/>
    </location>
</feature>
<protein>
    <recommendedName>
        <fullName evidence="4">DUF3313 domain-containing protein</fullName>
    </recommendedName>
</protein>
<dbReference type="InterPro" id="IPR046705">
    <property type="entry name" value="DUF6778"/>
</dbReference>
<keyword evidence="3" id="KW-1185">Reference proteome</keyword>
<dbReference type="OrthoDB" id="7836640at2"/>
<proteinExistence type="predicted"/>
<evidence type="ECO:0000313" key="3">
    <source>
        <dbReference type="Proteomes" id="UP000309550"/>
    </source>
</evidence>
<dbReference type="EMBL" id="VANS01000001">
    <property type="protein sequence ID" value="TMM54431.1"/>
    <property type="molecule type" value="Genomic_DNA"/>
</dbReference>
<comment type="caution">
    <text evidence="2">The sequence shown here is derived from an EMBL/GenBank/DDBJ whole genome shotgun (WGS) entry which is preliminary data.</text>
</comment>
<dbReference type="AlphaFoldDB" id="A0A5S3PJE4"/>
<keyword evidence="1" id="KW-0732">Signal</keyword>